<dbReference type="AlphaFoldDB" id="A0A8K1FX89"/>
<dbReference type="Proteomes" id="UP000796761">
    <property type="component" value="Unassembled WGS sequence"/>
</dbReference>
<proteinExistence type="predicted"/>
<gene>
    <name evidence="1" type="ORF">HGM15179_021125</name>
</gene>
<reference evidence="1" key="1">
    <citation type="submission" date="2019-04" db="EMBL/GenBank/DDBJ databases">
        <title>Genome assembly of Zosterops borbonicus 15179.</title>
        <authorList>
            <person name="Leroy T."/>
            <person name="Anselmetti Y."/>
            <person name="Tilak M.-K."/>
            <person name="Nabholz B."/>
        </authorList>
    </citation>
    <scope>NUCLEOTIDE SEQUENCE</scope>
    <source>
        <strain evidence="1">HGM_15179</strain>
        <tissue evidence="1">Muscle</tissue>
    </source>
</reference>
<protein>
    <submittedName>
        <fullName evidence="1">Uncharacterized protein</fullName>
    </submittedName>
</protein>
<dbReference type="EMBL" id="SWJQ01003095">
    <property type="protein sequence ID" value="TRZ05980.1"/>
    <property type="molecule type" value="Genomic_DNA"/>
</dbReference>
<evidence type="ECO:0000313" key="2">
    <source>
        <dbReference type="Proteomes" id="UP000796761"/>
    </source>
</evidence>
<accession>A0A8K1FX89</accession>
<sequence>MGLEADPDPKFIPKFNLCSPGPAGMELEADADPKSNPCSPCTAGTGLEVVVLLLIPNPPQIHPKIRVLAAPGPAGMGLEVVVLLLIPNPSLNPIPAALAQLGWSWKLTPIPNPP</sequence>
<comment type="caution">
    <text evidence="1">The sequence shown here is derived from an EMBL/GenBank/DDBJ whole genome shotgun (WGS) entry which is preliminary data.</text>
</comment>
<name>A0A8K1FX89_9PASS</name>
<organism evidence="1 2">
    <name type="scientific">Zosterops borbonicus</name>
    <dbReference type="NCBI Taxonomy" id="364589"/>
    <lineage>
        <taxon>Eukaryota</taxon>
        <taxon>Metazoa</taxon>
        <taxon>Chordata</taxon>
        <taxon>Craniata</taxon>
        <taxon>Vertebrata</taxon>
        <taxon>Euteleostomi</taxon>
        <taxon>Archelosauria</taxon>
        <taxon>Archosauria</taxon>
        <taxon>Dinosauria</taxon>
        <taxon>Saurischia</taxon>
        <taxon>Theropoda</taxon>
        <taxon>Coelurosauria</taxon>
        <taxon>Aves</taxon>
        <taxon>Neognathae</taxon>
        <taxon>Neoaves</taxon>
        <taxon>Telluraves</taxon>
        <taxon>Australaves</taxon>
        <taxon>Passeriformes</taxon>
        <taxon>Sylvioidea</taxon>
        <taxon>Zosteropidae</taxon>
        <taxon>Zosterops</taxon>
    </lineage>
</organism>
<keyword evidence="2" id="KW-1185">Reference proteome</keyword>
<evidence type="ECO:0000313" key="1">
    <source>
        <dbReference type="EMBL" id="TRZ05980.1"/>
    </source>
</evidence>